<organism evidence="4 5">
    <name type="scientific">Planosporangium thailandense</name>
    <dbReference type="NCBI Taxonomy" id="765197"/>
    <lineage>
        <taxon>Bacteria</taxon>
        <taxon>Bacillati</taxon>
        <taxon>Actinomycetota</taxon>
        <taxon>Actinomycetes</taxon>
        <taxon>Micromonosporales</taxon>
        <taxon>Micromonosporaceae</taxon>
        <taxon>Planosporangium</taxon>
    </lineage>
</organism>
<dbReference type="InterPro" id="IPR057326">
    <property type="entry name" value="KR_dom"/>
</dbReference>
<dbReference type="InterPro" id="IPR020904">
    <property type="entry name" value="Sc_DH/Rdtase_CS"/>
</dbReference>
<comment type="similarity">
    <text evidence="1">Belongs to the short-chain dehydrogenases/reductases (SDR) family.</text>
</comment>
<name>A0ABX0XSU5_9ACTN</name>
<dbReference type="NCBIfam" id="NF009466">
    <property type="entry name" value="PRK12826.1-2"/>
    <property type="match status" value="1"/>
</dbReference>
<feature type="domain" description="Ketoreductase" evidence="3">
    <location>
        <begin position="7"/>
        <end position="187"/>
    </location>
</feature>
<dbReference type="PROSITE" id="PS00061">
    <property type="entry name" value="ADH_SHORT"/>
    <property type="match status" value="1"/>
</dbReference>
<dbReference type="SMART" id="SM00822">
    <property type="entry name" value="PKS_KR"/>
    <property type="match status" value="1"/>
</dbReference>
<dbReference type="Pfam" id="PF13561">
    <property type="entry name" value="adh_short_C2"/>
    <property type="match status" value="1"/>
</dbReference>
<evidence type="ECO:0000256" key="2">
    <source>
        <dbReference type="ARBA" id="ARBA00023002"/>
    </source>
</evidence>
<keyword evidence="2" id="KW-0560">Oxidoreductase</keyword>
<reference evidence="4 5" key="1">
    <citation type="submission" date="2020-03" db="EMBL/GenBank/DDBJ databases">
        <title>WGS of the type strain of Planosporangium spp.</title>
        <authorList>
            <person name="Thawai C."/>
        </authorList>
    </citation>
    <scope>NUCLEOTIDE SEQUENCE [LARGE SCALE GENOMIC DNA]</scope>
    <source>
        <strain evidence="4 5">TBRC 5610</strain>
    </source>
</reference>
<protein>
    <submittedName>
        <fullName evidence="4">SDR family oxidoreductase</fullName>
    </submittedName>
</protein>
<accession>A0ABX0XSU5</accession>
<keyword evidence="5" id="KW-1185">Reference proteome</keyword>
<evidence type="ECO:0000313" key="5">
    <source>
        <dbReference type="Proteomes" id="UP000722989"/>
    </source>
</evidence>
<comment type="caution">
    <text evidence="4">The sequence shown here is derived from an EMBL/GenBank/DDBJ whole genome shotgun (WGS) entry which is preliminary data.</text>
</comment>
<gene>
    <name evidence="4" type="ORF">HC031_01230</name>
</gene>
<dbReference type="EMBL" id="JAATVY010000001">
    <property type="protein sequence ID" value="NJC68349.1"/>
    <property type="molecule type" value="Genomic_DNA"/>
</dbReference>
<sequence length="248" mass="25121">MGSLAGRVAVVTGGTRGIGRATAQALAEAGATVVVTSRDAEDAKTVAAELAEAHGVPTSGVGFDVADFDAVGAAFKGIAAEHGRIDALVANAGVLEDALIGMIKPELIDRMLATNVAGTINTVQAAARVMMRKRSGAIVVLASIVGEHGSAGQTAYAASKAAVATVARSAAKELGPRGIRVNAVAPGLIETEMIAHLPKDLVEDRVAHTSLRRLGDPMDVARAIRFLVSDESAFITGQILGVDGGLVL</sequence>
<dbReference type="RefSeq" id="WP_167923238.1">
    <property type="nucleotide sequence ID" value="NZ_JAATVY010000001.1"/>
</dbReference>
<dbReference type="NCBIfam" id="NF005559">
    <property type="entry name" value="PRK07231.1"/>
    <property type="match status" value="1"/>
</dbReference>
<evidence type="ECO:0000259" key="3">
    <source>
        <dbReference type="SMART" id="SM00822"/>
    </source>
</evidence>
<dbReference type="SUPFAM" id="SSF51735">
    <property type="entry name" value="NAD(P)-binding Rossmann-fold domains"/>
    <property type="match status" value="1"/>
</dbReference>
<dbReference type="PRINTS" id="PR00081">
    <property type="entry name" value="GDHRDH"/>
</dbReference>
<dbReference type="InterPro" id="IPR002347">
    <property type="entry name" value="SDR_fam"/>
</dbReference>
<dbReference type="Gene3D" id="3.40.50.720">
    <property type="entry name" value="NAD(P)-binding Rossmann-like Domain"/>
    <property type="match status" value="1"/>
</dbReference>
<evidence type="ECO:0000256" key="1">
    <source>
        <dbReference type="ARBA" id="ARBA00006484"/>
    </source>
</evidence>
<dbReference type="PRINTS" id="PR00080">
    <property type="entry name" value="SDRFAMILY"/>
</dbReference>
<dbReference type="InterPro" id="IPR036291">
    <property type="entry name" value="NAD(P)-bd_dom_sf"/>
</dbReference>
<dbReference type="PANTHER" id="PTHR42760">
    <property type="entry name" value="SHORT-CHAIN DEHYDROGENASES/REDUCTASES FAMILY MEMBER"/>
    <property type="match status" value="1"/>
</dbReference>
<dbReference type="Proteomes" id="UP000722989">
    <property type="component" value="Unassembled WGS sequence"/>
</dbReference>
<dbReference type="PANTHER" id="PTHR42760:SF133">
    <property type="entry name" value="3-OXOACYL-[ACYL-CARRIER-PROTEIN] REDUCTASE"/>
    <property type="match status" value="1"/>
</dbReference>
<evidence type="ECO:0000313" key="4">
    <source>
        <dbReference type="EMBL" id="NJC68349.1"/>
    </source>
</evidence>
<proteinExistence type="inferred from homology"/>